<sequence>MEQAAGECWVVGVDVGGSGIRVGAVPAGRPAGPTGVRTVESAAAARVSATAGGQDARALLDRLLPALDALVSGLPDGAGIGAVAVGATGMALLGRDLAARLPGPLARATGARRLVLAGDAVTAYVGALGTAAGVVVAGGTGLVAIGRRPGGSWCRADGWGQLLGDCGGGAWLGRAGLEAALRAQDGRNGGSPVLLAAAERHYGPVAGLPAALQPRPDRAALLAEFAPAVVAAAGEGCPVAAGLLRRAGEEIAATATAAAEAAGLAEPRLALTGGLFRFDPLRRATLDALAVRLPAARPGRPDGPPLLGALRLAVAASAAVSTSAVSTTAVSSAPVSTAAPDFPWPLDPPLLAVLDLPDRPADDGPRRP</sequence>
<evidence type="ECO:0000313" key="3">
    <source>
        <dbReference type="Proteomes" id="UP001432222"/>
    </source>
</evidence>
<dbReference type="PANTHER" id="PTHR43190">
    <property type="entry name" value="N-ACETYL-D-GLUCOSAMINE KINASE"/>
    <property type="match status" value="1"/>
</dbReference>
<dbReference type="EMBL" id="CP108110">
    <property type="protein sequence ID" value="WUQ82062.1"/>
    <property type="molecule type" value="Genomic_DNA"/>
</dbReference>
<dbReference type="Pfam" id="PF01869">
    <property type="entry name" value="BcrAD_BadFG"/>
    <property type="match status" value="1"/>
</dbReference>
<dbReference type="PANTHER" id="PTHR43190:SF3">
    <property type="entry name" value="N-ACETYL-D-GLUCOSAMINE KINASE"/>
    <property type="match status" value="1"/>
</dbReference>
<gene>
    <name evidence="2" type="ORF">OHA16_03150</name>
</gene>
<reference evidence="2" key="1">
    <citation type="submission" date="2022-10" db="EMBL/GenBank/DDBJ databases">
        <title>The complete genomes of actinobacterial strains from the NBC collection.</title>
        <authorList>
            <person name="Joergensen T.S."/>
            <person name="Alvarez Arevalo M."/>
            <person name="Sterndorff E.B."/>
            <person name="Faurdal D."/>
            <person name="Vuksanovic O."/>
            <person name="Mourched A.-S."/>
            <person name="Charusanti P."/>
            <person name="Shaw S."/>
            <person name="Blin K."/>
            <person name="Weber T."/>
        </authorList>
    </citation>
    <scope>NUCLEOTIDE SEQUENCE</scope>
    <source>
        <strain evidence="2">NBC_00222</strain>
    </source>
</reference>
<dbReference type="InterPro" id="IPR002731">
    <property type="entry name" value="ATPase_BadF"/>
</dbReference>
<proteinExistence type="predicted"/>
<dbReference type="Gene3D" id="3.30.420.40">
    <property type="match status" value="2"/>
</dbReference>
<evidence type="ECO:0000313" key="2">
    <source>
        <dbReference type="EMBL" id="WUQ82062.1"/>
    </source>
</evidence>
<name>A0ABZ1TSY6_9ACTN</name>
<dbReference type="InterPro" id="IPR043129">
    <property type="entry name" value="ATPase_NBD"/>
</dbReference>
<protein>
    <submittedName>
        <fullName evidence="2">ATPase</fullName>
    </submittedName>
</protein>
<dbReference type="InterPro" id="IPR052519">
    <property type="entry name" value="Euk-type_GlcNAc_Kinase"/>
</dbReference>
<dbReference type="SUPFAM" id="SSF53067">
    <property type="entry name" value="Actin-like ATPase domain"/>
    <property type="match status" value="1"/>
</dbReference>
<dbReference type="RefSeq" id="WP_328953130.1">
    <property type="nucleotide sequence ID" value="NZ_CP108110.1"/>
</dbReference>
<keyword evidence="3" id="KW-1185">Reference proteome</keyword>
<organism evidence="2 3">
    <name type="scientific">Kitasatospora purpeofusca</name>
    <dbReference type="NCBI Taxonomy" id="67352"/>
    <lineage>
        <taxon>Bacteria</taxon>
        <taxon>Bacillati</taxon>
        <taxon>Actinomycetota</taxon>
        <taxon>Actinomycetes</taxon>
        <taxon>Kitasatosporales</taxon>
        <taxon>Streptomycetaceae</taxon>
        <taxon>Kitasatospora</taxon>
    </lineage>
</organism>
<evidence type="ECO:0000259" key="1">
    <source>
        <dbReference type="Pfam" id="PF01869"/>
    </source>
</evidence>
<accession>A0ABZ1TSY6</accession>
<feature type="domain" description="ATPase BadF/BadG/BcrA/BcrD type" evidence="1">
    <location>
        <begin position="11"/>
        <end position="289"/>
    </location>
</feature>
<dbReference type="Proteomes" id="UP001432222">
    <property type="component" value="Chromosome"/>
</dbReference>